<evidence type="ECO:0000313" key="3">
    <source>
        <dbReference type="Proteomes" id="UP000239290"/>
    </source>
</evidence>
<sequence>MHSRDEGEFTGLTSVTREERSLRRMENADRAELTRLRKENAALKHKVAQGEAVQEILGKAYELLEGITTSSTTDDEPEIPPALLSATEYANWLERNKLH</sequence>
<gene>
    <name evidence="2" type="ORF">C5613_21485</name>
</gene>
<evidence type="ECO:0008006" key="4">
    <source>
        <dbReference type="Google" id="ProtNLM"/>
    </source>
</evidence>
<accession>A0A2S8J776</accession>
<feature type="compositionally biased region" description="Basic and acidic residues" evidence="1">
    <location>
        <begin position="16"/>
        <end position="26"/>
    </location>
</feature>
<comment type="caution">
    <text evidence="2">The sequence shown here is derived from an EMBL/GenBank/DDBJ whole genome shotgun (WGS) entry which is preliminary data.</text>
</comment>
<reference evidence="3" key="1">
    <citation type="submission" date="2018-02" db="EMBL/GenBank/DDBJ databases">
        <title>Draft genome sequencing of Rhodococcus opacus KU647198.</title>
        <authorList>
            <person name="Zheng B.-X."/>
        </authorList>
    </citation>
    <scope>NUCLEOTIDE SEQUENCE [LARGE SCALE GENOMIC DNA]</scope>
    <source>
        <strain evidence="3">04-OD7</strain>
    </source>
</reference>
<evidence type="ECO:0000313" key="2">
    <source>
        <dbReference type="EMBL" id="PQP22930.1"/>
    </source>
</evidence>
<protein>
    <recommendedName>
        <fullName evidence="4">Transposase</fullName>
    </recommendedName>
</protein>
<evidence type="ECO:0000256" key="1">
    <source>
        <dbReference type="SAM" id="MobiDB-lite"/>
    </source>
</evidence>
<name>A0A2S8J776_RHOOP</name>
<dbReference type="Proteomes" id="UP000239290">
    <property type="component" value="Unassembled WGS sequence"/>
</dbReference>
<organism evidence="2 3">
    <name type="scientific">Rhodococcus opacus</name>
    <name type="common">Nocardia opaca</name>
    <dbReference type="NCBI Taxonomy" id="37919"/>
    <lineage>
        <taxon>Bacteria</taxon>
        <taxon>Bacillati</taxon>
        <taxon>Actinomycetota</taxon>
        <taxon>Actinomycetes</taxon>
        <taxon>Mycobacteriales</taxon>
        <taxon>Nocardiaceae</taxon>
        <taxon>Rhodococcus</taxon>
    </lineage>
</organism>
<proteinExistence type="predicted"/>
<feature type="region of interest" description="Disordered" evidence="1">
    <location>
        <begin position="1"/>
        <end position="26"/>
    </location>
</feature>
<dbReference type="EMBL" id="PUIO01000026">
    <property type="protein sequence ID" value="PQP22930.1"/>
    <property type="molecule type" value="Genomic_DNA"/>
</dbReference>
<dbReference type="AlphaFoldDB" id="A0A2S8J776"/>